<dbReference type="PANTHER" id="PTHR31286:SF178">
    <property type="entry name" value="DUF4283 DOMAIN-CONTAINING PROTEIN"/>
    <property type="match status" value="1"/>
</dbReference>
<sequence length="496" mass="55361">MVFGSDSFELCLVGRLLSQRPFHADTLKSTLLLAFNHVRGMDLKPLEVLSSVALNENPQDVNLDWAVFHGLPLSKMSEAMAKFIDNQLGRFVDVDLDRAGRVWGSSMRIRVSMEVSKPLKRVLKLHTTLGDEQLLSFTYERLPNFCYLCGCLGHLSKFCELRFAEDFTDPGEATPFGPWMRATNLPTGRNRPLALSRNMSIPQFSPDQKSFTSPLTRPPHGHTPKGASIFGAFSSPTTSHPQVSSHIQNVSPSPAENPTPATLHSLCFIISSPSLDLLSYSNIHTDLTIHTSLPLHLKFSLIICRPHPLTLLLFPQSCPQSLLFPITHITKQTTTLTSAFPVLKARKVPLERSFLNSLRPYLNYVIPFPPVTESRIALSDISNSSAVATGVEVGDLLCCGQNLSQCNFRVSDRITLMSWFIRIPMPRPGEKQGRRPRLIWQMGRFREASQWQTCMTLVMRVTNSPGVIVILSQTQSMNAWIESVPIPFGGPDFPQQ</sequence>
<protein>
    <recommendedName>
        <fullName evidence="1">Zinc knuckle CX2CX4HX4C domain-containing protein</fullName>
    </recommendedName>
</protein>
<dbReference type="InterPro" id="IPR025836">
    <property type="entry name" value="Zn_knuckle_CX2CX4HX4C"/>
</dbReference>
<dbReference type="PANTHER" id="PTHR31286">
    <property type="entry name" value="GLYCINE-RICH CELL WALL STRUCTURAL PROTEIN 1.8-LIKE"/>
    <property type="match status" value="1"/>
</dbReference>
<reference evidence="2" key="1">
    <citation type="submission" date="2020-06" db="EMBL/GenBank/DDBJ databases">
        <authorList>
            <person name="Li T."/>
            <person name="Hu X."/>
            <person name="Zhang T."/>
            <person name="Song X."/>
            <person name="Zhang H."/>
            <person name="Dai N."/>
            <person name="Sheng W."/>
            <person name="Hou X."/>
            <person name="Wei L."/>
        </authorList>
    </citation>
    <scope>NUCLEOTIDE SEQUENCE</scope>
    <source>
        <strain evidence="2">KEN8</strain>
        <tissue evidence="2">Leaf</tissue>
    </source>
</reference>
<evidence type="ECO:0000313" key="2">
    <source>
        <dbReference type="EMBL" id="KAL0375750.1"/>
    </source>
</evidence>
<reference evidence="2" key="2">
    <citation type="journal article" date="2024" name="Plant">
        <title>Genomic evolution and insights into agronomic trait innovations of Sesamum species.</title>
        <authorList>
            <person name="Miao H."/>
            <person name="Wang L."/>
            <person name="Qu L."/>
            <person name="Liu H."/>
            <person name="Sun Y."/>
            <person name="Le M."/>
            <person name="Wang Q."/>
            <person name="Wei S."/>
            <person name="Zheng Y."/>
            <person name="Lin W."/>
            <person name="Duan Y."/>
            <person name="Cao H."/>
            <person name="Xiong S."/>
            <person name="Wang X."/>
            <person name="Wei L."/>
            <person name="Li C."/>
            <person name="Ma Q."/>
            <person name="Ju M."/>
            <person name="Zhao R."/>
            <person name="Li G."/>
            <person name="Mu C."/>
            <person name="Tian Q."/>
            <person name="Mei H."/>
            <person name="Zhang T."/>
            <person name="Gao T."/>
            <person name="Zhang H."/>
        </authorList>
    </citation>
    <scope>NUCLEOTIDE SEQUENCE</scope>
    <source>
        <strain evidence="2">KEN8</strain>
    </source>
</reference>
<feature type="non-terminal residue" evidence="2">
    <location>
        <position position="496"/>
    </location>
</feature>
<dbReference type="EMBL" id="JACGWM010000004">
    <property type="protein sequence ID" value="KAL0375750.1"/>
    <property type="molecule type" value="Genomic_DNA"/>
</dbReference>
<proteinExistence type="predicted"/>
<comment type="caution">
    <text evidence="2">The sequence shown here is derived from an EMBL/GenBank/DDBJ whole genome shotgun (WGS) entry which is preliminary data.</text>
</comment>
<evidence type="ECO:0000259" key="1">
    <source>
        <dbReference type="Pfam" id="PF14392"/>
    </source>
</evidence>
<dbReference type="AlphaFoldDB" id="A0AAW2R6I8"/>
<dbReference type="Pfam" id="PF14392">
    <property type="entry name" value="zf-CCHC_4"/>
    <property type="match status" value="1"/>
</dbReference>
<accession>A0AAW2R6I8</accession>
<name>A0AAW2R6I8_9LAMI</name>
<feature type="domain" description="Zinc knuckle CX2CX4HX4C" evidence="1">
    <location>
        <begin position="113"/>
        <end position="160"/>
    </location>
</feature>
<dbReference type="InterPro" id="IPR040256">
    <property type="entry name" value="At4g02000-like"/>
</dbReference>
<gene>
    <name evidence="2" type="ORF">Scaly_0692600</name>
</gene>
<organism evidence="2">
    <name type="scientific">Sesamum calycinum</name>
    <dbReference type="NCBI Taxonomy" id="2727403"/>
    <lineage>
        <taxon>Eukaryota</taxon>
        <taxon>Viridiplantae</taxon>
        <taxon>Streptophyta</taxon>
        <taxon>Embryophyta</taxon>
        <taxon>Tracheophyta</taxon>
        <taxon>Spermatophyta</taxon>
        <taxon>Magnoliopsida</taxon>
        <taxon>eudicotyledons</taxon>
        <taxon>Gunneridae</taxon>
        <taxon>Pentapetalae</taxon>
        <taxon>asterids</taxon>
        <taxon>lamiids</taxon>
        <taxon>Lamiales</taxon>
        <taxon>Pedaliaceae</taxon>
        <taxon>Sesamum</taxon>
    </lineage>
</organism>